<evidence type="ECO:0000259" key="13">
    <source>
        <dbReference type="PROSITE" id="PS51192"/>
    </source>
</evidence>
<dbReference type="Pfam" id="PF17764">
    <property type="entry name" value="PriA_3primeBD"/>
    <property type="match status" value="1"/>
</dbReference>
<comment type="caution">
    <text evidence="15">The sequence shown here is derived from an EMBL/GenBank/DDBJ whole genome shotgun (WGS) entry which is preliminary data.</text>
</comment>
<dbReference type="InterPro" id="IPR027417">
    <property type="entry name" value="P-loop_NTPase"/>
</dbReference>
<dbReference type="SMART" id="SM00487">
    <property type="entry name" value="DEXDc"/>
    <property type="match status" value="1"/>
</dbReference>
<evidence type="ECO:0000256" key="12">
    <source>
        <dbReference type="ARBA" id="ARBA00048988"/>
    </source>
</evidence>
<keyword evidence="5" id="KW-0378">Hydrolase</keyword>
<dbReference type="CDD" id="cd17929">
    <property type="entry name" value="DEXHc_priA"/>
    <property type="match status" value="1"/>
</dbReference>
<dbReference type="GO" id="GO:0005524">
    <property type="term" value="F:ATP binding"/>
    <property type="evidence" value="ECO:0007669"/>
    <property type="project" value="UniProtKB-KW"/>
</dbReference>
<evidence type="ECO:0000256" key="1">
    <source>
        <dbReference type="ARBA" id="ARBA00022515"/>
    </source>
</evidence>
<comment type="catalytic activity">
    <reaction evidence="12">
        <text>ATP + H2O = ADP + phosphate + H(+)</text>
        <dbReference type="Rhea" id="RHEA:13065"/>
        <dbReference type="ChEBI" id="CHEBI:15377"/>
        <dbReference type="ChEBI" id="CHEBI:15378"/>
        <dbReference type="ChEBI" id="CHEBI:30616"/>
        <dbReference type="ChEBI" id="CHEBI:43474"/>
        <dbReference type="ChEBI" id="CHEBI:456216"/>
        <dbReference type="EC" id="5.6.2.4"/>
    </reaction>
</comment>
<dbReference type="InterPro" id="IPR042115">
    <property type="entry name" value="PriA_3primeBD_sf"/>
</dbReference>
<proteinExistence type="inferred from homology"/>
<dbReference type="AlphaFoldDB" id="K1RKR3"/>
<keyword evidence="4" id="KW-0547">Nucleotide-binding</keyword>
<evidence type="ECO:0000256" key="6">
    <source>
        <dbReference type="ARBA" id="ARBA00022806"/>
    </source>
</evidence>
<sequence length="720" mass="82744">MYIGVLVELSNKNIDKKFIYSVPNDLEKNIKLGIRVEVPFGYQRLEGFVISFEEEPEMETKSIISIIDEDIILNKELLKLGKIMQEETLSTLISCYQVMLPKALKASRKSSVSKKYDIFYELVKIPEKTTKKQDEIIELFKMRKIIPKKELQKISASSLKTLEANNTLREIKKEHYRVALLEEREEKKPLTVDQEKVVNEFRNSSDKVYLLHGVTGSGKTEVYMELIEDCIKENKTCIVLVPEISLTPQTISRFSKRFGSRIALLHSALSDGERYDEWRRINRGEVDIVIGARSALFAPLKNLGLIVIDEQHSESYKQDDSNPRYDAINMAIKRVELNKGAKVILGSATPTLDAYARALKNIYHLLNLPKRVNKKPLPEVTLVDMNQEFKRSEGHFSLLLLNKIKEKLSKEEQVILLLNRRGYSSFVTCKNCGYTVKCPHCDITLTYHKSSNNLRCHYCGYATNITNVCPECHEKSLTTLGVGTEKIEEELHTLIPAAKILRMDFDTTSKKGSHAKMIEEFKEHKYDILLGTQIVAKGLDFENVTLVGVVNADTSLNIPNFRSSEQTFSLLSQVAGRSGRSSKTGEVIIQTYNPTHYAIECVKNHDYLDFFNKEMNIRRRLNYPPYYYVTYIRVSGKDDKICYKESLKIARILQKYLDKTIILGPSPCNVFKINNTFRYGITLKYKKQDNLKEILNRIIDVYKSNRLIVIDLNFNPIVFG</sequence>
<dbReference type="GO" id="GO:0003677">
    <property type="term" value="F:DNA binding"/>
    <property type="evidence" value="ECO:0007669"/>
    <property type="project" value="UniProtKB-KW"/>
</dbReference>
<dbReference type="Pfam" id="PF18319">
    <property type="entry name" value="Zn_ribbon_PriA"/>
    <property type="match status" value="1"/>
</dbReference>
<keyword evidence="6" id="KW-0347">Helicase</keyword>
<evidence type="ECO:0000256" key="11">
    <source>
        <dbReference type="ARBA" id="ARBA00034808"/>
    </source>
</evidence>
<dbReference type="Gene3D" id="3.40.50.300">
    <property type="entry name" value="P-loop containing nucleotide triphosphate hydrolases"/>
    <property type="match status" value="2"/>
</dbReference>
<dbReference type="GO" id="GO:0006270">
    <property type="term" value="P:DNA replication initiation"/>
    <property type="evidence" value="ECO:0007669"/>
    <property type="project" value="TreeGrafter"/>
</dbReference>
<protein>
    <recommendedName>
        <fullName evidence="11">DNA 3'-5' helicase</fullName>
        <ecNumber evidence="11">5.6.2.4</ecNumber>
    </recommendedName>
</protein>
<dbReference type="HAMAP" id="MF_00983">
    <property type="entry name" value="PriA"/>
    <property type="match status" value="1"/>
</dbReference>
<evidence type="ECO:0000256" key="5">
    <source>
        <dbReference type="ARBA" id="ARBA00022801"/>
    </source>
</evidence>
<feature type="domain" description="Helicase C-terminal" evidence="14">
    <location>
        <begin position="464"/>
        <end position="618"/>
    </location>
</feature>
<evidence type="ECO:0000256" key="2">
    <source>
        <dbReference type="ARBA" id="ARBA00022705"/>
    </source>
</evidence>
<gene>
    <name evidence="15" type="ORF">OBE_16525</name>
</gene>
<evidence type="ECO:0000256" key="10">
    <source>
        <dbReference type="ARBA" id="ARBA00023235"/>
    </source>
</evidence>
<reference evidence="15" key="1">
    <citation type="journal article" date="2013" name="Environ. Microbiol.">
        <title>Microbiota from the distal guts of lean and obese adolescents exhibit partial functional redundancy besides clear differences in community structure.</title>
        <authorList>
            <person name="Ferrer M."/>
            <person name="Ruiz A."/>
            <person name="Lanza F."/>
            <person name="Haange S.B."/>
            <person name="Oberbach A."/>
            <person name="Till H."/>
            <person name="Bargiela R."/>
            <person name="Campoy C."/>
            <person name="Segura M.T."/>
            <person name="Richter M."/>
            <person name="von Bergen M."/>
            <person name="Seifert J."/>
            <person name="Suarez A."/>
        </authorList>
    </citation>
    <scope>NUCLEOTIDE SEQUENCE</scope>
</reference>
<dbReference type="GO" id="GO:0043138">
    <property type="term" value="F:3'-5' DNA helicase activity"/>
    <property type="evidence" value="ECO:0007669"/>
    <property type="project" value="UniProtKB-EC"/>
</dbReference>
<dbReference type="Pfam" id="PF18074">
    <property type="entry name" value="PriA_C"/>
    <property type="match status" value="1"/>
</dbReference>
<evidence type="ECO:0000313" key="15">
    <source>
        <dbReference type="EMBL" id="EKC45993.1"/>
    </source>
</evidence>
<evidence type="ECO:0000256" key="4">
    <source>
        <dbReference type="ARBA" id="ARBA00022741"/>
    </source>
</evidence>
<dbReference type="GO" id="GO:0006310">
    <property type="term" value="P:DNA recombination"/>
    <property type="evidence" value="ECO:0007669"/>
    <property type="project" value="InterPro"/>
</dbReference>
<dbReference type="InterPro" id="IPR040498">
    <property type="entry name" value="PriA_CRR"/>
</dbReference>
<dbReference type="CDD" id="cd18804">
    <property type="entry name" value="SF2_C_priA"/>
    <property type="match status" value="1"/>
</dbReference>
<dbReference type="GO" id="GO:0016787">
    <property type="term" value="F:hydrolase activity"/>
    <property type="evidence" value="ECO:0007669"/>
    <property type="project" value="UniProtKB-KW"/>
</dbReference>
<keyword evidence="10" id="KW-0413">Isomerase</keyword>
<evidence type="ECO:0000256" key="7">
    <source>
        <dbReference type="ARBA" id="ARBA00022833"/>
    </source>
</evidence>
<dbReference type="InterPro" id="IPR011545">
    <property type="entry name" value="DEAD/DEAH_box_helicase_dom"/>
</dbReference>
<dbReference type="PANTHER" id="PTHR30580:SF0">
    <property type="entry name" value="PRIMOSOMAL PROTEIN N"/>
    <property type="match status" value="1"/>
</dbReference>
<dbReference type="Pfam" id="PF00271">
    <property type="entry name" value="Helicase_C"/>
    <property type="match status" value="1"/>
</dbReference>
<dbReference type="NCBIfam" id="TIGR00595">
    <property type="entry name" value="priA"/>
    <property type="match status" value="1"/>
</dbReference>
<dbReference type="InterPro" id="IPR001650">
    <property type="entry name" value="Helicase_C-like"/>
</dbReference>
<dbReference type="GO" id="GO:0046872">
    <property type="term" value="F:metal ion binding"/>
    <property type="evidence" value="ECO:0007669"/>
    <property type="project" value="UniProtKB-KW"/>
</dbReference>
<evidence type="ECO:0000256" key="3">
    <source>
        <dbReference type="ARBA" id="ARBA00022723"/>
    </source>
</evidence>
<dbReference type="SUPFAM" id="SSF52540">
    <property type="entry name" value="P-loop containing nucleoside triphosphate hydrolases"/>
    <property type="match status" value="2"/>
</dbReference>
<name>K1RKR3_9ZZZZ</name>
<dbReference type="InterPro" id="IPR014001">
    <property type="entry name" value="Helicase_ATP-bd"/>
</dbReference>
<dbReference type="PROSITE" id="PS51194">
    <property type="entry name" value="HELICASE_CTER"/>
    <property type="match status" value="1"/>
</dbReference>
<dbReference type="InterPro" id="IPR041222">
    <property type="entry name" value="PriA_3primeBD"/>
</dbReference>
<dbReference type="InterPro" id="IPR041236">
    <property type="entry name" value="PriA_C"/>
</dbReference>
<dbReference type="Gene3D" id="3.40.1440.60">
    <property type="entry name" value="PriA, 3(prime) DNA-binding domain"/>
    <property type="match status" value="1"/>
</dbReference>
<keyword evidence="7" id="KW-0862">Zinc</keyword>
<evidence type="ECO:0000259" key="14">
    <source>
        <dbReference type="PROSITE" id="PS51194"/>
    </source>
</evidence>
<dbReference type="EMBL" id="AJWZ01011232">
    <property type="protein sequence ID" value="EKC45993.1"/>
    <property type="molecule type" value="Genomic_DNA"/>
</dbReference>
<accession>K1RKR3</accession>
<feature type="domain" description="Helicase ATP-binding" evidence="13">
    <location>
        <begin position="200"/>
        <end position="368"/>
    </location>
</feature>
<keyword evidence="8" id="KW-0067">ATP-binding</keyword>
<dbReference type="FunFam" id="3.40.50.300:FF:000489">
    <property type="entry name" value="Primosome assembly protein PriA"/>
    <property type="match status" value="1"/>
</dbReference>
<organism evidence="15">
    <name type="scientific">human gut metagenome</name>
    <dbReference type="NCBI Taxonomy" id="408170"/>
    <lineage>
        <taxon>unclassified sequences</taxon>
        <taxon>metagenomes</taxon>
        <taxon>organismal metagenomes</taxon>
    </lineage>
</organism>
<dbReference type="GO" id="GO:0006302">
    <property type="term" value="P:double-strand break repair"/>
    <property type="evidence" value="ECO:0007669"/>
    <property type="project" value="InterPro"/>
</dbReference>
<keyword evidence="9" id="KW-0238">DNA-binding</keyword>
<dbReference type="EC" id="5.6.2.4" evidence="11"/>
<keyword evidence="3" id="KW-0479">Metal-binding</keyword>
<evidence type="ECO:0000256" key="9">
    <source>
        <dbReference type="ARBA" id="ARBA00023125"/>
    </source>
</evidence>
<dbReference type="InterPro" id="IPR005259">
    <property type="entry name" value="PriA"/>
</dbReference>
<dbReference type="PROSITE" id="PS51192">
    <property type="entry name" value="HELICASE_ATP_BIND_1"/>
    <property type="match status" value="1"/>
</dbReference>
<dbReference type="Pfam" id="PF00270">
    <property type="entry name" value="DEAD"/>
    <property type="match status" value="1"/>
</dbReference>
<dbReference type="GO" id="GO:1990077">
    <property type="term" value="C:primosome complex"/>
    <property type="evidence" value="ECO:0007669"/>
    <property type="project" value="UniProtKB-KW"/>
</dbReference>
<dbReference type="GO" id="GO:0006269">
    <property type="term" value="P:DNA replication, synthesis of primer"/>
    <property type="evidence" value="ECO:0007669"/>
    <property type="project" value="UniProtKB-KW"/>
</dbReference>
<dbReference type="PANTHER" id="PTHR30580">
    <property type="entry name" value="PRIMOSOMAL PROTEIN N"/>
    <property type="match status" value="1"/>
</dbReference>
<dbReference type="SMART" id="SM00490">
    <property type="entry name" value="HELICc"/>
    <property type="match status" value="1"/>
</dbReference>
<keyword evidence="1" id="KW-0639">Primosome</keyword>
<keyword evidence="2" id="KW-0235">DNA replication</keyword>
<evidence type="ECO:0000256" key="8">
    <source>
        <dbReference type="ARBA" id="ARBA00022840"/>
    </source>
</evidence>